<dbReference type="PROSITE" id="PS50885">
    <property type="entry name" value="HAMP"/>
    <property type="match status" value="1"/>
</dbReference>
<dbReference type="InterPro" id="IPR035965">
    <property type="entry name" value="PAS-like_dom_sf"/>
</dbReference>
<evidence type="ECO:0000256" key="2">
    <source>
        <dbReference type="ARBA" id="ARBA00004651"/>
    </source>
</evidence>
<dbReference type="PANTHER" id="PTHR45339">
    <property type="entry name" value="HYBRID SIGNAL TRANSDUCTION HISTIDINE KINASE J"/>
    <property type="match status" value="1"/>
</dbReference>
<dbReference type="PROSITE" id="PS50110">
    <property type="entry name" value="RESPONSE_REGULATORY"/>
    <property type="match status" value="2"/>
</dbReference>
<dbReference type="InterPro" id="IPR008207">
    <property type="entry name" value="Sig_transdc_His_kin_Hpt_dom"/>
</dbReference>
<dbReference type="SUPFAM" id="SSF55874">
    <property type="entry name" value="ATPase domain of HSP90 chaperone/DNA topoisomerase II/histidine kinase"/>
    <property type="match status" value="1"/>
</dbReference>
<dbReference type="PROSITE" id="PS50113">
    <property type="entry name" value="PAC"/>
    <property type="match status" value="1"/>
</dbReference>
<dbReference type="SUPFAM" id="SSF158472">
    <property type="entry name" value="HAMP domain-like"/>
    <property type="match status" value="1"/>
</dbReference>
<comment type="catalytic activity">
    <reaction evidence="1">
        <text>ATP + protein L-histidine = ADP + protein N-phospho-L-histidine.</text>
        <dbReference type="EC" id="2.7.13.3"/>
    </reaction>
</comment>
<dbReference type="Gene3D" id="1.20.120.160">
    <property type="entry name" value="HPT domain"/>
    <property type="match status" value="1"/>
</dbReference>
<keyword evidence="12" id="KW-0902">Two-component regulatory system</keyword>
<evidence type="ECO:0000256" key="8">
    <source>
        <dbReference type="ARBA" id="ARBA00022741"/>
    </source>
</evidence>
<evidence type="ECO:0000259" key="19">
    <source>
        <dbReference type="PROSITE" id="PS50885"/>
    </source>
</evidence>
<dbReference type="Pfam" id="PF02518">
    <property type="entry name" value="HATPase_c"/>
    <property type="match status" value="1"/>
</dbReference>
<proteinExistence type="predicted"/>
<evidence type="ECO:0000256" key="5">
    <source>
        <dbReference type="ARBA" id="ARBA00022553"/>
    </source>
</evidence>
<dbReference type="InterPro" id="IPR003594">
    <property type="entry name" value="HATPase_dom"/>
</dbReference>
<dbReference type="Pfam" id="PF00072">
    <property type="entry name" value="Response_reg"/>
    <property type="match status" value="1"/>
</dbReference>
<dbReference type="InterPro" id="IPR011006">
    <property type="entry name" value="CheY-like_superfamily"/>
</dbReference>
<dbReference type="Pfam" id="PF01627">
    <property type="entry name" value="Hpt"/>
    <property type="match status" value="1"/>
</dbReference>
<evidence type="ECO:0000256" key="9">
    <source>
        <dbReference type="ARBA" id="ARBA00022777"/>
    </source>
</evidence>
<dbReference type="InterPro" id="IPR036097">
    <property type="entry name" value="HisK_dim/P_sf"/>
</dbReference>
<evidence type="ECO:0000256" key="14">
    <source>
        <dbReference type="SAM" id="Phobius"/>
    </source>
</evidence>
<dbReference type="FunFam" id="3.30.565.10:FF:000010">
    <property type="entry name" value="Sensor histidine kinase RcsC"/>
    <property type="match status" value="1"/>
</dbReference>
<accession>A0A644TIT9</accession>
<evidence type="ECO:0000259" key="18">
    <source>
        <dbReference type="PROSITE" id="PS50113"/>
    </source>
</evidence>
<dbReference type="InterPro" id="IPR036890">
    <property type="entry name" value="HATPase_C_sf"/>
</dbReference>
<dbReference type="GO" id="GO:0005886">
    <property type="term" value="C:plasma membrane"/>
    <property type="evidence" value="ECO:0007669"/>
    <property type="project" value="UniProtKB-SubCell"/>
</dbReference>
<feature type="domain" description="Response regulatory" evidence="16">
    <location>
        <begin position="989"/>
        <end position="1109"/>
    </location>
</feature>
<dbReference type="Gene3D" id="6.10.340.10">
    <property type="match status" value="1"/>
</dbReference>
<evidence type="ECO:0000256" key="12">
    <source>
        <dbReference type="ARBA" id="ARBA00023012"/>
    </source>
</evidence>
<sequence>MTPLYSVYLKSVSWFANLSIRTKLVISLIPTGLALITIFALAARGSESVDSLYADILDKKIKAVIAVINSNKENFSAYQQVYDLALQDFEEKHVWIRADLEKNINAYFSLIGVAKNKSPEHANSLDALKRQFEELIVELDKVREVAKVHTRTYVLDYMHDNVLPLLNTLRHETSCLAESMRNGLIRERNNVMANTRKAISMFALVVAIAVVMSLCIVLAIFKVSVVQPLRGLSRAIEDVTCGRYEQEIPYKSWNNEIGQLANNLDKLRICAAEHSKFLRVKTEVGNIAEGLLAATTFSEFSFALLSRLRGRCGITHCDLYFADKSQEKFANINGVAFCDWNYSDFYPSNFSDAKFIFSDDEEDMQIAAPMGMRNVVGGRWFLLPVIRQDKKLAVLELVLSKPQGEPVAFFMEELLPVVGQNLEILSSSLQVKELLDKTCAQANSLVVSQAQLMAHKNDILAALKSVKRSQTQLVDMAESLSVGVFQLCFFEDGSRLFTFTSQRMSELLGISVNDIIDSPDSLWRNIDPQDAAKARSGVNKVLARMFGGQDHEQTEVQLRVISGECDCYLNLSCHYKRLPDGIVQLTGYIEDVSEKRRAALALAEQERRLRDIMDNLPCLVTLKDAEGRYLMGNRFFENVYALKTENILGKTQAEVFPDEIVSKSMEKDLQEGESGTAQTFDSTHIFADGTEHLLRTTEIPLMDGRNRITGVVSLSLDITEQHAAARYLEHAKFVAEEANKAKSEFLARMSHEIRTPIHAILGLAYLTLHSELTDKQREHVKNIQLSGNILLRIIDDILDFSKIEAGKMVIDEVSFNLTELIDRIYSVISVKADERDLEIIFDIDATIPHNLLGDPLRLSQVLINYASNAIKFTEKGHILLSVKAVERCIDRMLLHFAVTDTGIGLDESQSGDLFSAFTQADGSISRNYGGTGLGLAICKRLAELMGGEVGVNSVPGQGSSFWFTAWVGLGEQEACLIDDALMQELQSLRCLVVSGNSEAKRTLTSTLESFFCRVVTVTSGAEALDALGNAGSEDPFSFILLDSKRSDKECVAVAQRIRQEAPRDLFIALLVTGPSSEAIALEGKNVGVNTVLAKPVNSSTLFDTVMEALGKRGASRRGDTGSRGKRLKEPTKIYDARILLVEDNVINQKVAMEILGQAGLIVQVANNGFEAIEAVKNNDFDAVLMDIQMSGLDGLSTARRIRELEKPGVAELPIIAMTANAMAGDRERSLNAGMNDHLSKPIRPDKLLATLVRWIKQGKGKTFPQPGGPGEISDSPLPVVALPGLSVTQGVLRMGGNLALYKELLAKFAVDYADTAALVRAARDQGSMPEVAAIAHSLKGVAGNIGARDLSVAAGKLEMSIKKETATEDLFEQFFCSLEKVLTSIRLFEDADSHSDNISHVLDSSSLSSLLAEIGRLLECDVAQAIGKVKELDEVEMPSVLEDDLARLQKAMGNCDIEEASRAIESLLVALKVR</sequence>
<evidence type="ECO:0000313" key="21">
    <source>
        <dbReference type="EMBL" id="MPL66804.1"/>
    </source>
</evidence>
<keyword evidence="7 14" id="KW-0812">Transmembrane</keyword>
<dbReference type="InterPro" id="IPR036641">
    <property type="entry name" value="HPT_dom_sf"/>
</dbReference>
<keyword evidence="8" id="KW-0547">Nucleotide-binding</keyword>
<dbReference type="CDD" id="cd00156">
    <property type="entry name" value="REC"/>
    <property type="match status" value="1"/>
</dbReference>
<evidence type="ECO:0000259" key="16">
    <source>
        <dbReference type="PROSITE" id="PS50110"/>
    </source>
</evidence>
<dbReference type="InterPro" id="IPR013656">
    <property type="entry name" value="PAS_4"/>
</dbReference>
<feature type="domain" description="PAC" evidence="18">
    <location>
        <begin position="678"/>
        <end position="730"/>
    </location>
</feature>
<dbReference type="PROSITE" id="PS50894">
    <property type="entry name" value="HPT"/>
    <property type="match status" value="1"/>
</dbReference>
<comment type="subcellular location">
    <subcellularLocation>
        <location evidence="2">Cell membrane</location>
        <topology evidence="2">Multi-pass membrane protein</topology>
    </subcellularLocation>
</comment>
<dbReference type="Pfam" id="PF08448">
    <property type="entry name" value="PAS_4"/>
    <property type="match status" value="1"/>
</dbReference>
<keyword evidence="11 14" id="KW-1133">Transmembrane helix</keyword>
<dbReference type="PANTHER" id="PTHR45339:SF1">
    <property type="entry name" value="HYBRID SIGNAL TRANSDUCTION HISTIDINE KINASE J"/>
    <property type="match status" value="1"/>
</dbReference>
<dbReference type="Gene3D" id="3.30.450.20">
    <property type="entry name" value="PAS domain"/>
    <property type="match status" value="2"/>
</dbReference>
<evidence type="ECO:0000256" key="13">
    <source>
        <dbReference type="ARBA" id="ARBA00023136"/>
    </source>
</evidence>
<dbReference type="SMART" id="SM00091">
    <property type="entry name" value="PAS"/>
    <property type="match status" value="2"/>
</dbReference>
<dbReference type="Gene3D" id="3.30.565.10">
    <property type="entry name" value="Histidine kinase-like ATPase, C-terminal domain"/>
    <property type="match status" value="1"/>
</dbReference>
<feature type="domain" description="HAMP" evidence="19">
    <location>
        <begin position="223"/>
        <end position="268"/>
    </location>
</feature>
<dbReference type="InterPro" id="IPR005467">
    <property type="entry name" value="His_kinase_dom"/>
</dbReference>
<dbReference type="CDD" id="cd17546">
    <property type="entry name" value="REC_hyHK_CKI1_RcsC-like"/>
    <property type="match status" value="1"/>
</dbReference>
<dbReference type="EC" id="2.7.13.3" evidence="3"/>
<dbReference type="CDD" id="cd16922">
    <property type="entry name" value="HATPase_EvgS-ArcB-TorS-like"/>
    <property type="match status" value="1"/>
</dbReference>
<dbReference type="SUPFAM" id="SSF52172">
    <property type="entry name" value="CheY-like"/>
    <property type="match status" value="2"/>
</dbReference>
<dbReference type="CDD" id="cd00082">
    <property type="entry name" value="HisKA"/>
    <property type="match status" value="1"/>
</dbReference>
<keyword evidence="10" id="KW-0067">ATP-binding</keyword>
<keyword evidence="13 14" id="KW-0472">Membrane</keyword>
<feature type="domain" description="HPt" evidence="20">
    <location>
        <begin position="1297"/>
        <end position="1388"/>
    </location>
</feature>
<reference evidence="21" key="1">
    <citation type="submission" date="2019-08" db="EMBL/GenBank/DDBJ databases">
        <authorList>
            <person name="Kucharzyk K."/>
            <person name="Murdoch R.W."/>
            <person name="Higgins S."/>
            <person name="Loffler F."/>
        </authorList>
    </citation>
    <scope>NUCLEOTIDE SEQUENCE</scope>
</reference>
<dbReference type="InterPro" id="IPR003660">
    <property type="entry name" value="HAMP_dom"/>
</dbReference>
<evidence type="ECO:0000259" key="17">
    <source>
        <dbReference type="PROSITE" id="PS50112"/>
    </source>
</evidence>
<evidence type="ECO:0000259" key="15">
    <source>
        <dbReference type="PROSITE" id="PS50109"/>
    </source>
</evidence>
<dbReference type="NCBIfam" id="TIGR00229">
    <property type="entry name" value="sensory_box"/>
    <property type="match status" value="1"/>
</dbReference>
<dbReference type="InterPro" id="IPR001789">
    <property type="entry name" value="Sig_transdc_resp-reg_receiver"/>
</dbReference>
<organism evidence="21">
    <name type="scientific">bioreactor metagenome</name>
    <dbReference type="NCBI Taxonomy" id="1076179"/>
    <lineage>
        <taxon>unclassified sequences</taxon>
        <taxon>metagenomes</taxon>
        <taxon>ecological metagenomes</taxon>
    </lineage>
</organism>
<dbReference type="PRINTS" id="PR00344">
    <property type="entry name" value="BCTRLSENSOR"/>
</dbReference>
<keyword evidence="5" id="KW-0597">Phosphoprotein</keyword>
<dbReference type="SUPFAM" id="SSF47384">
    <property type="entry name" value="Homodimeric domain of signal transducing histidine kinase"/>
    <property type="match status" value="1"/>
</dbReference>
<feature type="domain" description="PAS" evidence="17">
    <location>
        <begin position="469"/>
        <end position="545"/>
    </location>
</feature>
<evidence type="ECO:0000256" key="6">
    <source>
        <dbReference type="ARBA" id="ARBA00022679"/>
    </source>
</evidence>
<keyword evidence="9 21" id="KW-0418">Kinase</keyword>
<keyword evidence="6 21" id="KW-0808">Transferase</keyword>
<evidence type="ECO:0000259" key="20">
    <source>
        <dbReference type="PROSITE" id="PS50894"/>
    </source>
</evidence>
<dbReference type="SUPFAM" id="SSF55785">
    <property type="entry name" value="PYP-like sensor domain (PAS domain)"/>
    <property type="match status" value="2"/>
</dbReference>
<evidence type="ECO:0000256" key="10">
    <source>
        <dbReference type="ARBA" id="ARBA00022840"/>
    </source>
</evidence>
<feature type="domain" description="Histidine kinase" evidence="15">
    <location>
        <begin position="748"/>
        <end position="969"/>
    </location>
</feature>
<dbReference type="PROSITE" id="PS50112">
    <property type="entry name" value="PAS"/>
    <property type="match status" value="2"/>
</dbReference>
<dbReference type="CDD" id="cd06225">
    <property type="entry name" value="HAMP"/>
    <property type="match status" value="1"/>
</dbReference>
<evidence type="ECO:0000256" key="3">
    <source>
        <dbReference type="ARBA" id="ARBA00012438"/>
    </source>
</evidence>
<dbReference type="EMBL" id="VSSQ01000034">
    <property type="protein sequence ID" value="MPL66804.1"/>
    <property type="molecule type" value="Genomic_DNA"/>
</dbReference>
<feature type="domain" description="Response regulatory" evidence="16">
    <location>
        <begin position="1137"/>
        <end position="1255"/>
    </location>
</feature>
<feature type="transmembrane region" description="Helical" evidence="14">
    <location>
        <begin position="20"/>
        <end position="43"/>
    </location>
</feature>
<dbReference type="FunFam" id="1.10.287.130:FF:000002">
    <property type="entry name" value="Two-component osmosensing histidine kinase"/>
    <property type="match status" value="1"/>
</dbReference>
<dbReference type="InterPro" id="IPR000014">
    <property type="entry name" value="PAS"/>
</dbReference>
<name>A0A644TIT9_9ZZZZ</name>
<evidence type="ECO:0000256" key="4">
    <source>
        <dbReference type="ARBA" id="ARBA00022475"/>
    </source>
</evidence>
<protein>
    <recommendedName>
        <fullName evidence="3">histidine kinase</fullName>
        <ecNumber evidence="3">2.7.13.3</ecNumber>
    </recommendedName>
</protein>
<keyword evidence="4" id="KW-1003">Cell membrane</keyword>
<dbReference type="Pfam" id="PF00512">
    <property type="entry name" value="HisKA"/>
    <property type="match status" value="1"/>
</dbReference>
<evidence type="ECO:0000256" key="7">
    <source>
        <dbReference type="ARBA" id="ARBA00022692"/>
    </source>
</evidence>
<dbReference type="InterPro" id="IPR004358">
    <property type="entry name" value="Sig_transdc_His_kin-like_C"/>
</dbReference>
<dbReference type="GO" id="GO:0005524">
    <property type="term" value="F:ATP binding"/>
    <property type="evidence" value="ECO:0007669"/>
    <property type="project" value="UniProtKB-KW"/>
</dbReference>
<evidence type="ECO:0000256" key="11">
    <source>
        <dbReference type="ARBA" id="ARBA00022989"/>
    </source>
</evidence>
<evidence type="ECO:0000256" key="1">
    <source>
        <dbReference type="ARBA" id="ARBA00000085"/>
    </source>
</evidence>
<dbReference type="PROSITE" id="PS50109">
    <property type="entry name" value="HIS_KIN"/>
    <property type="match status" value="1"/>
</dbReference>
<feature type="domain" description="PAS" evidence="17">
    <location>
        <begin position="605"/>
        <end position="651"/>
    </location>
</feature>
<dbReference type="GO" id="GO:0000155">
    <property type="term" value="F:phosphorelay sensor kinase activity"/>
    <property type="evidence" value="ECO:0007669"/>
    <property type="project" value="InterPro"/>
</dbReference>
<gene>
    <name evidence="21" type="primary">rcsC_16</name>
    <name evidence="21" type="ORF">SDC9_12492</name>
</gene>
<comment type="caution">
    <text evidence="21">The sequence shown here is derived from an EMBL/GenBank/DDBJ whole genome shotgun (WGS) entry which is preliminary data.</text>
</comment>
<dbReference type="InterPro" id="IPR000700">
    <property type="entry name" value="PAS-assoc_C"/>
</dbReference>
<dbReference type="SMART" id="SM00388">
    <property type="entry name" value="HisKA"/>
    <property type="match status" value="1"/>
</dbReference>
<dbReference type="Gene3D" id="3.40.50.2300">
    <property type="match status" value="2"/>
</dbReference>
<dbReference type="InterPro" id="IPR003661">
    <property type="entry name" value="HisK_dim/P_dom"/>
</dbReference>
<dbReference type="SMART" id="SM00387">
    <property type="entry name" value="HATPase_c"/>
    <property type="match status" value="1"/>
</dbReference>
<feature type="transmembrane region" description="Helical" evidence="14">
    <location>
        <begin position="198"/>
        <end position="221"/>
    </location>
</feature>
<dbReference type="SUPFAM" id="SSF47226">
    <property type="entry name" value="Histidine-containing phosphotransfer domain, HPT domain"/>
    <property type="match status" value="1"/>
</dbReference>
<dbReference type="Gene3D" id="1.10.287.130">
    <property type="match status" value="1"/>
</dbReference>
<dbReference type="SMART" id="SM00448">
    <property type="entry name" value="REC"/>
    <property type="match status" value="2"/>
</dbReference>